<organism evidence="7 8">
    <name type="scientific">Longispora fulva</name>
    <dbReference type="NCBI Taxonomy" id="619741"/>
    <lineage>
        <taxon>Bacteria</taxon>
        <taxon>Bacillati</taxon>
        <taxon>Actinomycetota</taxon>
        <taxon>Actinomycetes</taxon>
        <taxon>Micromonosporales</taxon>
        <taxon>Micromonosporaceae</taxon>
        <taxon>Longispora</taxon>
    </lineage>
</organism>
<keyword evidence="7" id="KW-0449">Lipoprotein</keyword>
<name>A0A8J7GM74_9ACTN</name>
<evidence type="ECO:0000256" key="3">
    <source>
        <dbReference type="HAMAP-Rule" id="MF_02071"/>
    </source>
</evidence>
<feature type="region of interest" description="Disordered" evidence="5">
    <location>
        <begin position="1"/>
        <end position="22"/>
    </location>
</feature>
<evidence type="ECO:0000256" key="1">
    <source>
        <dbReference type="ARBA" id="ARBA00023239"/>
    </source>
</evidence>
<feature type="domain" description="RlpA-like protein double-psi beta-barrel" evidence="6">
    <location>
        <begin position="3"/>
        <end position="85"/>
    </location>
</feature>
<gene>
    <name evidence="3" type="primary">rlpA</name>
    <name evidence="7" type="ORF">IW245_005746</name>
</gene>
<dbReference type="Proteomes" id="UP000622552">
    <property type="component" value="Unassembled WGS sequence"/>
</dbReference>
<evidence type="ECO:0000256" key="2">
    <source>
        <dbReference type="ARBA" id="ARBA00023316"/>
    </source>
</evidence>
<dbReference type="GO" id="GO:0071555">
    <property type="term" value="P:cell wall organization"/>
    <property type="evidence" value="ECO:0007669"/>
    <property type="project" value="UniProtKB-KW"/>
</dbReference>
<dbReference type="RefSeq" id="WP_231398959.1">
    <property type="nucleotide sequence ID" value="NZ_BONS01000008.1"/>
</dbReference>
<proteinExistence type="inferred from homology"/>
<dbReference type="NCBIfam" id="TIGR00413">
    <property type="entry name" value="rlpA"/>
    <property type="match status" value="1"/>
</dbReference>
<dbReference type="PANTHER" id="PTHR34183:SF8">
    <property type="entry name" value="ENDOLYTIC PEPTIDOGLYCAN TRANSGLYCOSYLASE RLPA-RELATED"/>
    <property type="match status" value="1"/>
</dbReference>
<feature type="compositionally biased region" description="Gly residues" evidence="5">
    <location>
        <begin position="1"/>
        <end position="12"/>
    </location>
</feature>
<dbReference type="EC" id="4.2.2.-" evidence="3"/>
<dbReference type="HAMAP" id="MF_02071">
    <property type="entry name" value="RlpA"/>
    <property type="match status" value="1"/>
</dbReference>
<comment type="similarity">
    <text evidence="3 4">Belongs to the RlpA family.</text>
</comment>
<evidence type="ECO:0000256" key="5">
    <source>
        <dbReference type="SAM" id="MobiDB-lite"/>
    </source>
</evidence>
<protein>
    <recommendedName>
        <fullName evidence="3">Probable endolytic peptidoglycan transglycosylase RlpA</fullName>
        <ecNumber evidence="3">4.2.2.-</ecNumber>
    </recommendedName>
</protein>
<dbReference type="AlphaFoldDB" id="A0A8J7GM74"/>
<keyword evidence="8" id="KW-1185">Reference proteome</keyword>
<evidence type="ECO:0000259" key="6">
    <source>
        <dbReference type="Pfam" id="PF03330"/>
    </source>
</evidence>
<dbReference type="GO" id="GO:0008932">
    <property type="term" value="F:lytic endotransglycosylase activity"/>
    <property type="evidence" value="ECO:0007669"/>
    <property type="project" value="UniProtKB-UniRule"/>
</dbReference>
<keyword evidence="1 3" id="KW-0456">Lyase</keyword>
<dbReference type="SUPFAM" id="SSF50685">
    <property type="entry name" value="Barwin-like endoglucanases"/>
    <property type="match status" value="1"/>
</dbReference>
<dbReference type="InterPro" id="IPR034718">
    <property type="entry name" value="RlpA"/>
</dbReference>
<dbReference type="EMBL" id="JADOUF010000001">
    <property type="protein sequence ID" value="MBG6139552.1"/>
    <property type="molecule type" value="Genomic_DNA"/>
</dbReference>
<dbReference type="GO" id="GO:0000270">
    <property type="term" value="P:peptidoglycan metabolic process"/>
    <property type="evidence" value="ECO:0007669"/>
    <property type="project" value="UniProtKB-UniRule"/>
</dbReference>
<dbReference type="Gene3D" id="2.40.40.10">
    <property type="entry name" value="RlpA-like domain"/>
    <property type="match status" value="1"/>
</dbReference>
<accession>A0A8J7GM74</accession>
<dbReference type="CDD" id="cd22268">
    <property type="entry name" value="DPBB_RlpA-like"/>
    <property type="match status" value="1"/>
</dbReference>
<comment type="function">
    <text evidence="3">Lytic transglycosylase with a strong preference for naked glycan strands that lack stem peptides.</text>
</comment>
<dbReference type="InterPro" id="IPR036908">
    <property type="entry name" value="RlpA-like_sf"/>
</dbReference>
<dbReference type="InterPro" id="IPR012997">
    <property type="entry name" value="RplA"/>
</dbReference>
<comment type="caution">
    <text evidence="7">The sequence shown here is derived from an EMBL/GenBank/DDBJ whole genome shotgun (WGS) entry which is preliminary data.</text>
</comment>
<dbReference type="InterPro" id="IPR009009">
    <property type="entry name" value="RlpA-like_DPBB"/>
</dbReference>
<evidence type="ECO:0000256" key="4">
    <source>
        <dbReference type="RuleBase" id="RU003495"/>
    </source>
</evidence>
<keyword evidence="2 3" id="KW-0961">Cell wall biogenesis/degradation</keyword>
<sequence length="93" mass="9780">MSYYGDGDGFDGGTTANGEKFDPNAMTAAHRSLPFNTKVRITNPANGKSVIVRITDRGPYSGDRCIDLSAGAFGAIAPKSQGVLKSAKWEILG</sequence>
<dbReference type="Pfam" id="PF03330">
    <property type="entry name" value="DPBB_1"/>
    <property type="match status" value="1"/>
</dbReference>
<evidence type="ECO:0000313" key="8">
    <source>
        <dbReference type="Proteomes" id="UP000622552"/>
    </source>
</evidence>
<reference evidence="7" key="1">
    <citation type="submission" date="2020-11" db="EMBL/GenBank/DDBJ databases">
        <title>Sequencing the genomes of 1000 actinobacteria strains.</title>
        <authorList>
            <person name="Klenk H.-P."/>
        </authorList>
    </citation>
    <scope>NUCLEOTIDE SEQUENCE</scope>
    <source>
        <strain evidence="7">DSM 45356</strain>
    </source>
</reference>
<evidence type="ECO:0000313" key="7">
    <source>
        <dbReference type="EMBL" id="MBG6139552.1"/>
    </source>
</evidence>
<dbReference type="PANTHER" id="PTHR34183">
    <property type="entry name" value="ENDOLYTIC PEPTIDOGLYCAN TRANSGLYCOSYLASE RLPA"/>
    <property type="match status" value="1"/>
</dbReference>